<gene>
    <name evidence="1" type="ORF">IW15_22085</name>
</gene>
<accession>A0A085ZZJ5</accession>
<dbReference type="EMBL" id="JPRH01000016">
    <property type="protein sequence ID" value="KFF09859.1"/>
    <property type="molecule type" value="Genomic_DNA"/>
</dbReference>
<dbReference type="PROSITE" id="PS51257">
    <property type="entry name" value="PROKAR_LIPOPROTEIN"/>
    <property type="match status" value="1"/>
</dbReference>
<dbReference type="RefSeq" id="WP_034715503.1">
    <property type="nucleotide sequence ID" value="NZ_JPRH01000016.1"/>
</dbReference>
<dbReference type="Proteomes" id="UP000028705">
    <property type="component" value="Unassembled WGS sequence"/>
</dbReference>
<evidence type="ECO:0000313" key="1">
    <source>
        <dbReference type="EMBL" id="KFF09859.1"/>
    </source>
</evidence>
<reference evidence="1 2" key="1">
    <citation type="submission" date="2014-07" db="EMBL/GenBank/DDBJ databases">
        <title>Genome of Chryseobacterium soli DSM 19298.</title>
        <authorList>
            <person name="Stropko S.J."/>
            <person name="Pipes S.E."/>
            <person name="Newman J."/>
        </authorList>
    </citation>
    <scope>NUCLEOTIDE SEQUENCE [LARGE SCALE GENOMIC DNA]</scope>
    <source>
        <strain evidence="1 2">DSM 19298</strain>
    </source>
</reference>
<dbReference type="AlphaFoldDB" id="A0A085ZZJ5"/>
<dbReference type="eggNOG" id="ENOG50311QP">
    <property type="taxonomic scope" value="Bacteria"/>
</dbReference>
<evidence type="ECO:0000313" key="2">
    <source>
        <dbReference type="Proteomes" id="UP000028705"/>
    </source>
</evidence>
<sequence>MLNKSFLLILIVMLTQSCRKNSEKNLLEKKVFSTVDSMSSSFPKEYPVNLFTVTHQRLKNKDYIKISTAEFFNKDSVSSIKFNNQKLIVYYSKNFFEQKQESLGSYKDFEYTSNTISLYHSRYVVFEVLRDNIYRNIPLEKSIEMKLFDFGDRYIPEPAPTK</sequence>
<name>A0A085ZZJ5_9FLAO</name>
<organism evidence="1 2">
    <name type="scientific">Chryseobacterium soli</name>
    <dbReference type="NCBI Taxonomy" id="445961"/>
    <lineage>
        <taxon>Bacteria</taxon>
        <taxon>Pseudomonadati</taxon>
        <taxon>Bacteroidota</taxon>
        <taxon>Flavobacteriia</taxon>
        <taxon>Flavobacteriales</taxon>
        <taxon>Weeksellaceae</taxon>
        <taxon>Chryseobacterium group</taxon>
        <taxon>Chryseobacterium</taxon>
    </lineage>
</organism>
<protein>
    <submittedName>
        <fullName evidence="1">Uncharacterized protein</fullName>
    </submittedName>
</protein>
<proteinExistence type="predicted"/>
<dbReference type="OrthoDB" id="1262743at2"/>
<comment type="caution">
    <text evidence="1">The sequence shown here is derived from an EMBL/GenBank/DDBJ whole genome shotgun (WGS) entry which is preliminary data.</text>
</comment>
<keyword evidence="2" id="KW-1185">Reference proteome</keyword>